<evidence type="ECO:0000259" key="18">
    <source>
        <dbReference type="PROSITE" id="PS50234"/>
    </source>
</evidence>
<dbReference type="InterPro" id="IPR028994">
    <property type="entry name" value="Integrin_alpha_N"/>
</dbReference>
<keyword evidence="6" id="KW-0677">Repeat</keyword>
<accession>A0A6B0RRA2</accession>
<dbReference type="GO" id="GO:0008305">
    <property type="term" value="C:integrin complex"/>
    <property type="evidence" value="ECO:0007669"/>
    <property type="project" value="InterPro"/>
</dbReference>
<dbReference type="PROSITE" id="PS51470">
    <property type="entry name" value="FG_GAP"/>
    <property type="match status" value="2"/>
</dbReference>
<keyword evidence="3 17" id="KW-0812">Transmembrane</keyword>
<dbReference type="GO" id="GO:0005178">
    <property type="term" value="F:integrin binding"/>
    <property type="evidence" value="ECO:0007669"/>
    <property type="project" value="TreeGrafter"/>
</dbReference>
<feature type="transmembrane region" description="Helical" evidence="17">
    <location>
        <begin position="902"/>
        <end position="924"/>
    </location>
</feature>
<dbReference type="Pfam" id="PF20805">
    <property type="entry name" value="Integrin_A_Ig_2"/>
    <property type="match status" value="1"/>
</dbReference>
<evidence type="ECO:0000256" key="12">
    <source>
        <dbReference type="ARBA" id="ARBA00023136"/>
    </source>
</evidence>
<dbReference type="InterPro" id="IPR032695">
    <property type="entry name" value="Integrin_dom_sf"/>
</dbReference>
<evidence type="ECO:0000256" key="3">
    <source>
        <dbReference type="ARBA" id="ARBA00022692"/>
    </source>
</evidence>
<evidence type="ECO:0000256" key="1">
    <source>
        <dbReference type="ARBA" id="ARBA00004479"/>
    </source>
</evidence>
<keyword evidence="20" id="KW-1185">Reference proteome</keyword>
<feature type="chain" id="PRO_5025706473" description="VWFA domain-containing protein" evidence="17">
    <location>
        <begin position="24"/>
        <end position="983"/>
    </location>
</feature>
<dbReference type="AlphaFoldDB" id="A0A6B0RRA2"/>
<dbReference type="SUPFAM" id="SSF53300">
    <property type="entry name" value="vWA-like"/>
    <property type="match status" value="1"/>
</dbReference>
<dbReference type="Gene3D" id="2.60.40.1460">
    <property type="entry name" value="Integrin domains. Chain A, domain 2"/>
    <property type="match status" value="1"/>
</dbReference>
<evidence type="ECO:0000256" key="17">
    <source>
        <dbReference type="RuleBase" id="RU003762"/>
    </source>
</evidence>
<dbReference type="PANTHER" id="PTHR23220">
    <property type="entry name" value="INTEGRIN ALPHA"/>
    <property type="match status" value="1"/>
</dbReference>
<proteinExistence type="inferred from homology"/>
<evidence type="ECO:0000256" key="14">
    <source>
        <dbReference type="ARBA" id="ARBA00023170"/>
    </source>
</evidence>
<evidence type="ECO:0000256" key="10">
    <source>
        <dbReference type="ARBA" id="ARBA00022989"/>
    </source>
</evidence>
<dbReference type="PRINTS" id="PR01185">
    <property type="entry name" value="INTEGRINA"/>
</dbReference>
<dbReference type="InterPro" id="IPR002035">
    <property type="entry name" value="VWF_A"/>
</dbReference>
<dbReference type="Gene3D" id="3.40.50.410">
    <property type="entry name" value="von Willebrand factor, type A domain"/>
    <property type="match status" value="1"/>
</dbReference>
<dbReference type="Gene3D" id="2.60.40.1530">
    <property type="entry name" value="ntegrin, alpha v. Chain A, domain 4"/>
    <property type="match status" value="1"/>
</dbReference>
<feature type="domain" description="VWFA" evidence="18">
    <location>
        <begin position="157"/>
        <end position="328"/>
    </location>
</feature>
<dbReference type="InterPro" id="IPR013519">
    <property type="entry name" value="Int_alpha_beta-p"/>
</dbReference>
<feature type="repeat" description="FG-GAP" evidence="16">
    <location>
        <begin position="29"/>
        <end position="80"/>
    </location>
</feature>
<dbReference type="SUPFAM" id="SSF69179">
    <property type="entry name" value="Integrin domains"/>
    <property type="match status" value="2"/>
</dbReference>
<feature type="repeat" description="FG-GAP" evidence="16">
    <location>
        <begin position="82"/>
        <end position="142"/>
    </location>
</feature>
<keyword evidence="11 17" id="KW-0401">Integrin</keyword>
<keyword evidence="10 17" id="KW-1133">Transmembrane helix</keyword>
<evidence type="ECO:0000256" key="5">
    <source>
        <dbReference type="ARBA" id="ARBA00022729"/>
    </source>
</evidence>
<evidence type="ECO:0000256" key="11">
    <source>
        <dbReference type="ARBA" id="ARBA00023037"/>
    </source>
</evidence>
<dbReference type="Proteomes" id="UP000322234">
    <property type="component" value="Unassembled WGS sequence"/>
</dbReference>
<dbReference type="Gene3D" id="2.60.40.1510">
    <property type="entry name" value="ntegrin, alpha v. Chain A, domain 3"/>
    <property type="match status" value="1"/>
</dbReference>
<reference evidence="19" key="1">
    <citation type="submission" date="2019-10" db="EMBL/GenBank/DDBJ databases">
        <title>The sequence and de novo assembly of the wild yak genome.</title>
        <authorList>
            <person name="Liu Y."/>
        </authorList>
    </citation>
    <scope>NUCLEOTIDE SEQUENCE [LARGE SCALE GENOMIC DNA]</scope>
    <source>
        <strain evidence="19">WY2019</strain>
    </source>
</reference>
<keyword evidence="12 17" id="KW-0472">Membrane</keyword>
<dbReference type="InterPro" id="IPR036465">
    <property type="entry name" value="vWFA_dom_sf"/>
</dbReference>
<keyword evidence="13" id="KW-1015">Disulfide bond</keyword>
<evidence type="ECO:0000256" key="2">
    <source>
        <dbReference type="ARBA" id="ARBA00008054"/>
    </source>
</evidence>
<comment type="similarity">
    <text evidence="2 17">Belongs to the integrin alpha chain family.</text>
</comment>
<dbReference type="EMBL" id="VBQZ03000060">
    <property type="protein sequence ID" value="MXQ89913.1"/>
    <property type="molecule type" value="Genomic_DNA"/>
</dbReference>
<gene>
    <name evidence="19" type="ORF">E5288_WYG013981</name>
</gene>
<evidence type="ECO:0000256" key="16">
    <source>
        <dbReference type="PROSITE-ProRule" id="PRU00803"/>
    </source>
</evidence>
<dbReference type="GO" id="GO:0007229">
    <property type="term" value="P:integrin-mediated signaling pathway"/>
    <property type="evidence" value="ECO:0007669"/>
    <property type="project" value="UniProtKB-KW"/>
</dbReference>
<evidence type="ECO:0000256" key="13">
    <source>
        <dbReference type="ARBA" id="ARBA00023157"/>
    </source>
</evidence>
<dbReference type="SUPFAM" id="SSF69318">
    <property type="entry name" value="Integrin alpha N-terminal domain"/>
    <property type="match status" value="1"/>
</dbReference>
<evidence type="ECO:0000313" key="19">
    <source>
        <dbReference type="EMBL" id="MXQ89913.1"/>
    </source>
</evidence>
<keyword evidence="15" id="KW-0325">Glycoprotein</keyword>
<evidence type="ECO:0000256" key="4">
    <source>
        <dbReference type="ARBA" id="ARBA00022723"/>
    </source>
</evidence>
<keyword evidence="14 17" id="KW-0675">Receptor</keyword>
<evidence type="ECO:0000256" key="6">
    <source>
        <dbReference type="ARBA" id="ARBA00022737"/>
    </source>
</evidence>
<evidence type="ECO:0000256" key="8">
    <source>
        <dbReference type="ARBA" id="ARBA00022842"/>
    </source>
</evidence>
<keyword evidence="7" id="KW-0106">Calcium</keyword>
<dbReference type="PRINTS" id="PR00453">
    <property type="entry name" value="VWFADOMAIN"/>
</dbReference>
<comment type="subcellular location">
    <subcellularLocation>
        <location evidence="1 17">Membrane</location>
        <topology evidence="1 17">Single-pass type I membrane protein</topology>
    </subcellularLocation>
</comment>
<dbReference type="Pfam" id="PF00092">
    <property type="entry name" value="VWA"/>
    <property type="match status" value="1"/>
</dbReference>
<dbReference type="Pfam" id="PF08441">
    <property type="entry name" value="Integrin_A_Ig_1"/>
    <property type="match status" value="1"/>
</dbReference>
<dbReference type="Gene3D" id="1.20.5.930">
    <property type="entry name" value="Bicelle-embedded integrin alpha(iib) transmembrane segment"/>
    <property type="match status" value="1"/>
</dbReference>
<dbReference type="PROSITE" id="PS50234">
    <property type="entry name" value="VWFA"/>
    <property type="match status" value="1"/>
</dbReference>
<dbReference type="GO" id="GO:0009897">
    <property type="term" value="C:external side of plasma membrane"/>
    <property type="evidence" value="ECO:0007669"/>
    <property type="project" value="TreeGrafter"/>
</dbReference>
<protein>
    <recommendedName>
        <fullName evidence="18">VWFA domain-containing protein</fullName>
    </recommendedName>
</protein>
<dbReference type="InterPro" id="IPR013649">
    <property type="entry name" value="Integrin_alpha_Ig-like_1"/>
</dbReference>
<keyword evidence="5 17" id="KW-0732">Signal</keyword>
<keyword evidence="8" id="KW-0460">Magnesium</keyword>
<dbReference type="FunFam" id="2.60.40.1460:FF:000001">
    <property type="entry name" value="Integrin, alpha V"/>
    <property type="match status" value="1"/>
</dbReference>
<name>A0A6B0RRA2_9CETA</name>
<keyword evidence="4" id="KW-0479">Metal-binding</keyword>
<dbReference type="SMART" id="SM00327">
    <property type="entry name" value="VWA"/>
    <property type="match status" value="1"/>
</dbReference>
<keyword evidence="9 17" id="KW-0130">Cell adhesion</keyword>
<dbReference type="GO" id="GO:0033627">
    <property type="term" value="P:cell adhesion mediated by integrin"/>
    <property type="evidence" value="ECO:0007669"/>
    <property type="project" value="TreeGrafter"/>
</dbReference>
<dbReference type="InterPro" id="IPR000413">
    <property type="entry name" value="Integrin_alpha"/>
</dbReference>
<evidence type="ECO:0000256" key="7">
    <source>
        <dbReference type="ARBA" id="ARBA00022837"/>
    </source>
</evidence>
<dbReference type="GO" id="GO:0007160">
    <property type="term" value="P:cell-matrix adhesion"/>
    <property type="evidence" value="ECO:0007669"/>
    <property type="project" value="TreeGrafter"/>
</dbReference>
<dbReference type="GO" id="GO:0098609">
    <property type="term" value="P:cell-cell adhesion"/>
    <property type="evidence" value="ECO:0007669"/>
    <property type="project" value="TreeGrafter"/>
</dbReference>
<dbReference type="FunFam" id="2.130.10.130:FF:000009">
    <property type="entry name" value="Alpha L integrin"/>
    <property type="match status" value="1"/>
</dbReference>
<evidence type="ECO:0000256" key="9">
    <source>
        <dbReference type="ARBA" id="ARBA00022889"/>
    </source>
</evidence>
<dbReference type="GO" id="GO:0046872">
    <property type="term" value="F:metal ion binding"/>
    <property type="evidence" value="ECO:0007669"/>
    <property type="project" value="UniProtKB-KW"/>
</dbReference>
<evidence type="ECO:0000313" key="20">
    <source>
        <dbReference type="Proteomes" id="UP000322234"/>
    </source>
</evidence>
<organism evidence="19 20">
    <name type="scientific">Bos mutus</name>
    <name type="common">wild yak</name>
    <dbReference type="NCBI Taxonomy" id="72004"/>
    <lineage>
        <taxon>Eukaryota</taxon>
        <taxon>Metazoa</taxon>
        <taxon>Chordata</taxon>
        <taxon>Craniata</taxon>
        <taxon>Vertebrata</taxon>
        <taxon>Euteleostomi</taxon>
        <taxon>Mammalia</taxon>
        <taxon>Eutheria</taxon>
        <taxon>Laurasiatheria</taxon>
        <taxon>Artiodactyla</taxon>
        <taxon>Ruminantia</taxon>
        <taxon>Pecora</taxon>
        <taxon>Bovidae</taxon>
        <taxon>Bovinae</taxon>
        <taxon>Bos</taxon>
    </lineage>
</organism>
<comment type="caution">
    <text evidence="19">The sequence shown here is derived from an EMBL/GenBank/DDBJ whole genome shotgun (WGS) entry which is preliminary data.</text>
</comment>
<sequence length="983" mass="110182">MNSCINVLRLLLSGPFVFAPAWSYNLDVRHVQNFSFPLAGRHFGYRVLQVGNGVVVGAPSEGNSMGNLYQCQPETGDCLPVNLLVPTGSNYTSKYLGMTLATDPTSDNLLACDPGLSRTCDQNIYLSGLCYLIHENLRGPVLQGHPGYQECIKGNVDLVFLFDGSMSLQQDEFEKIVDFMKDVMKKLSNSSYQFAAVQFSTYFKTEFTFLDYIRQKDPDALLAGVKHMRLLTNTFGAINYVAKEVFRQELGARPDATKVLIIITDGEATDEHNIDAAKDIIRYIIGIGKNFKTKESQEALHQFASKPVEEFVKILDTFEKLKDLFTELQKKIYVIEGTSKQDLTSFNMELSSSGISADLSEVWGTRESLTLTFKIIMKAMKQQDSDNEVCSREGKSSGFCWNPRSDCGWQLKPRESVDCFLPCSSRPVVDIITSVSFSPAEIPVHEVECSYSTSNQKKEGVNLTVCFQVKSLISTFQGHLVANLTYTLQLDGHRTRSRGLFPGGKHKLIRNTAVTPVKSCFVFWFHFPICIQDLISPINVSLSYSLWEEEGTPRDPRALDRDIPPILKPSPHLETKEIPFEKNCGEDKNCEADLKLAFSDIRSKILRLTPSASLSVRLTLRNTAEDAYWVQVTLSFPQGLSFRKVEILKPHSHVPVGCEELPEEAVVHSRALSCNVSSPIFGEDSMVDIQVMFNTLQKGSWGDFIELQANVSCNNEDSSLLEDNSATASIPVMYPINVLTKDQENSTLYISFTPKSPKIHHVKHIYQVRIQPSNYDNMPPLEALVRVPRVHSEGLITHKWSIQMEPPVNCSPRNLESPSDEAESCSFGTEFRCPIDFRQEILVQVNGMVELRGTIKASSMLSLCSSLSISFNSSKHFHLYGRNASMAQVVMKVDLVYEKEMLYLYVLSGIGGLLLLFLIFIALYKHPITSYHGPCCEIVSSKMETMSSDLAPSVNDNACTYLANKCETLANFVMFLYWYNIPA</sequence>
<dbReference type="InterPro" id="IPR048285">
    <property type="entry name" value="Integrin_alpha_Ig-like_2"/>
</dbReference>
<dbReference type="PANTHER" id="PTHR23220:SF84">
    <property type="entry name" value="INTEGRIN ALPHA-L"/>
    <property type="match status" value="1"/>
</dbReference>
<evidence type="ECO:0000256" key="15">
    <source>
        <dbReference type="ARBA" id="ARBA00023180"/>
    </source>
</evidence>
<feature type="signal peptide" evidence="17">
    <location>
        <begin position="1"/>
        <end position="23"/>
    </location>
</feature>